<reference evidence="10 11" key="2">
    <citation type="journal article" date="2018" name="Elife">
        <title>Firefly genomes illuminate parallel origins of bioluminescence in beetles.</title>
        <authorList>
            <person name="Fallon T.R."/>
            <person name="Lower S.E."/>
            <person name="Chang C.H."/>
            <person name="Bessho-Uehara M."/>
            <person name="Martin G.J."/>
            <person name="Bewick A.J."/>
            <person name="Behringer M."/>
            <person name="Debat H.J."/>
            <person name="Wong I."/>
            <person name="Day J.C."/>
            <person name="Suvorov A."/>
            <person name="Silva C.J."/>
            <person name="Stanger-Hall K.F."/>
            <person name="Hall D.W."/>
            <person name="Schmitz R.J."/>
            <person name="Nelson D.R."/>
            <person name="Lewis S.M."/>
            <person name="Shigenobu S."/>
            <person name="Bybee S.M."/>
            <person name="Larracuente A.M."/>
            <person name="Oba Y."/>
            <person name="Weng J.K."/>
        </authorList>
    </citation>
    <scope>NUCLEOTIDE SEQUENCE [LARGE SCALE GENOMIC DNA]</scope>
    <source>
        <strain evidence="10">1611_PpyrPB1</strain>
        <tissue evidence="10">Whole body</tissue>
    </source>
</reference>
<dbReference type="OrthoDB" id="6761637at2759"/>
<evidence type="ECO:0000259" key="8">
    <source>
        <dbReference type="Pfam" id="PF13359"/>
    </source>
</evidence>
<reference evidence="9" key="1">
    <citation type="journal article" date="2016" name="Sci. Rep.">
        <title>Molecular characterization of firefly nuptial gifts: a multi-omics approach sheds light on postcopulatory sexual selection.</title>
        <authorList>
            <person name="Al-Wathiqui N."/>
            <person name="Fallon T.R."/>
            <person name="South A."/>
            <person name="Weng J.K."/>
            <person name="Lewis S.M."/>
        </authorList>
    </citation>
    <scope>NUCLEOTIDE SEQUENCE</scope>
</reference>
<keyword evidence="5" id="KW-0479">Metal-binding</keyword>
<evidence type="ECO:0000256" key="1">
    <source>
        <dbReference type="ARBA" id="ARBA00001968"/>
    </source>
</evidence>
<dbReference type="GO" id="GO:0046872">
    <property type="term" value="F:metal ion binding"/>
    <property type="evidence" value="ECO:0007669"/>
    <property type="project" value="UniProtKB-KW"/>
</dbReference>
<dbReference type="InterPro" id="IPR027806">
    <property type="entry name" value="HARBI1_dom"/>
</dbReference>
<reference evidence="10" key="3">
    <citation type="submission" date="2019-08" db="EMBL/GenBank/DDBJ databases">
        <authorList>
            <consortium name="Photinus pyralis genome working group"/>
            <person name="Fallon T.R."/>
            <person name="Sander Lower S.E."/>
            <person name="Weng J.-K."/>
        </authorList>
    </citation>
    <scope>NUCLEOTIDE SEQUENCE</scope>
    <source>
        <strain evidence="10">1611_PpyrPB1</strain>
        <tissue evidence="10">Whole body</tissue>
    </source>
</reference>
<dbReference type="Pfam" id="PF13359">
    <property type="entry name" value="DDE_Tnp_4"/>
    <property type="match status" value="1"/>
</dbReference>
<comment type="similarity">
    <text evidence="3">Belongs to the HARBI1 family.</text>
</comment>
<evidence type="ECO:0000313" key="9">
    <source>
        <dbReference type="EMBL" id="JAV51808.1"/>
    </source>
</evidence>
<accession>A0A1Y1JUG5</accession>
<dbReference type="GO" id="GO:0016787">
    <property type="term" value="F:hydrolase activity"/>
    <property type="evidence" value="ECO:0007669"/>
    <property type="project" value="UniProtKB-KW"/>
</dbReference>
<evidence type="ECO:0000256" key="2">
    <source>
        <dbReference type="ARBA" id="ARBA00004123"/>
    </source>
</evidence>
<dbReference type="InParanoid" id="A0A1Y1JUG5"/>
<evidence type="ECO:0000256" key="7">
    <source>
        <dbReference type="ARBA" id="ARBA00023242"/>
    </source>
</evidence>
<dbReference type="PANTHER" id="PTHR22930">
    <property type="match status" value="1"/>
</dbReference>
<keyword evidence="7" id="KW-0539">Nucleus</keyword>
<dbReference type="Proteomes" id="UP000327044">
    <property type="component" value="Unassembled WGS sequence"/>
</dbReference>
<sequence>MELLLYTVIKNRWVFKDTHPKLNESDSDEGDDDDDVLLSLLRTDDHPKVRHYVKCVVLKYNPTDFRAHFRISRQSVEELMQCLGTKDYSSVGRPALPLLDSVLLMIWTISNQESFRSIADRFGIGKGHAHRIFLLMCQKVHKKSHLYIKWPKGAKAQETVTEFSTLRGENSFPNVFGCVDGTHIPIPGPLADNSYYNRKGFHSVLLQGICNAKQEFINVYCGWPGSVHDSKMWQNSKVYKKLEEGANAMLLPGCYLLGDTAYPIKPYMMVPFKDNGTLTLRQRRFNAKLSSTRVVIEQAYGRLKSQFRRLKYLPMLRIQQIPYVITTACILHNIGVKDDPEYCGNIDEEEGDNNIEHYDQEIEESGLDLCGVRLRNQILSQMKF</sequence>
<evidence type="ECO:0000313" key="11">
    <source>
        <dbReference type="Proteomes" id="UP000327044"/>
    </source>
</evidence>
<proteinExistence type="inferred from homology"/>
<dbReference type="EMBL" id="VVIM01000002">
    <property type="protein sequence ID" value="KAB0802311.1"/>
    <property type="molecule type" value="Genomic_DNA"/>
</dbReference>
<gene>
    <name evidence="10" type="ORF">PPYR_04497</name>
</gene>
<comment type="subcellular location">
    <subcellularLocation>
        <location evidence="2">Nucleus</location>
    </subcellularLocation>
</comment>
<evidence type="ECO:0000256" key="4">
    <source>
        <dbReference type="ARBA" id="ARBA00022722"/>
    </source>
</evidence>
<dbReference type="AlphaFoldDB" id="A0A1Y1JUG5"/>
<keyword evidence="6" id="KW-0378">Hydrolase</keyword>
<protein>
    <recommendedName>
        <fullName evidence="8">DDE Tnp4 domain-containing protein</fullName>
    </recommendedName>
</protein>
<name>A0A1Y1JUG5_PHOPY</name>
<dbReference type="GO" id="GO:0005634">
    <property type="term" value="C:nucleus"/>
    <property type="evidence" value="ECO:0007669"/>
    <property type="project" value="UniProtKB-SubCell"/>
</dbReference>
<evidence type="ECO:0000256" key="5">
    <source>
        <dbReference type="ARBA" id="ARBA00022723"/>
    </source>
</evidence>
<keyword evidence="4" id="KW-0540">Nuclease</keyword>
<evidence type="ECO:0000256" key="3">
    <source>
        <dbReference type="ARBA" id="ARBA00006958"/>
    </source>
</evidence>
<evidence type="ECO:0000313" key="10">
    <source>
        <dbReference type="EMBL" id="KAB0802311.1"/>
    </source>
</evidence>
<comment type="cofactor">
    <cofactor evidence="1">
        <name>a divalent metal cation</name>
        <dbReference type="ChEBI" id="CHEBI:60240"/>
    </cofactor>
</comment>
<feature type="domain" description="DDE Tnp4" evidence="8">
    <location>
        <begin position="179"/>
        <end position="333"/>
    </location>
</feature>
<dbReference type="InterPro" id="IPR045249">
    <property type="entry name" value="HARBI1-like"/>
</dbReference>
<dbReference type="PANTHER" id="PTHR22930:SF85">
    <property type="entry name" value="GH03217P-RELATED"/>
    <property type="match status" value="1"/>
</dbReference>
<dbReference type="EMBL" id="GEZM01102751">
    <property type="protein sequence ID" value="JAV51808.1"/>
    <property type="molecule type" value="Transcribed_RNA"/>
</dbReference>
<keyword evidence="11" id="KW-1185">Reference proteome</keyword>
<dbReference type="GO" id="GO:0004518">
    <property type="term" value="F:nuclease activity"/>
    <property type="evidence" value="ECO:0007669"/>
    <property type="project" value="UniProtKB-KW"/>
</dbReference>
<organism evidence="9">
    <name type="scientific">Photinus pyralis</name>
    <name type="common">Common eastern firefly</name>
    <name type="synonym">Lampyris pyralis</name>
    <dbReference type="NCBI Taxonomy" id="7054"/>
    <lineage>
        <taxon>Eukaryota</taxon>
        <taxon>Metazoa</taxon>
        <taxon>Ecdysozoa</taxon>
        <taxon>Arthropoda</taxon>
        <taxon>Hexapoda</taxon>
        <taxon>Insecta</taxon>
        <taxon>Pterygota</taxon>
        <taxon>Neoptera</taxon>
        <taxon>Endopterygota</taxon>
        <taxon>Coleoptera</taxon>
        <taxon>Polyphaga</taxon>
        <taxon>Elateriformia</taxon>
        <taxon>Elateroidea</taxon>
        <taxon>Lampyridae</taxon>
        <taxon>Lampyrinae</taxon>
        <taxon>Photinus</taxon>
    </lineage>
</organism>
<evidence type="ECO:0000256" key="6">
    <source>
        <dbReference type="ARBA" id="ARBA00022801"/>
    </source>
</evidence>